<reference evidence="1 2" key="1">
    <citation type="submission" date="2019-03" db="EMBL/GenBank/DDBJ databases">
        <title>Halomonas marinisediminis sp. nov., a moderately halophilic bacterium isolated from the Bohai Gulf.</title>
        <authorList>
            <person name="Ji X."/>
        </authorList>
    </citation>
    <scope>NUCLEOTIDE SEQUENCE [LARGE SCALE GENOMIC DNA]</scope>
    <source>
        <strain evidence="1 2">204</strain>
    </source>
</reference>
<feature type="non-terminal residue" evidence="1">
    <location>
        <position position="1"/>
    </location>
</feature>
<evidence type="ECO:0000313" key="2">
    <source>
        <dbReference type="Proteomes" id="UP000294823"/>
    </source>
</evidence>
<dbReference type="Proteomes" id="UP000294823">
    <property type="component" value="Unassembled WGS sequence"/>
</dbReference>
<protein>
    <submittedName>
        <fullName evidence="1">Uncharacterized protein</fullName>
    </submittedName>
</protein>
<organism evidence="1 2">
    <name type="scientific">Halomonas marinisediminis</name>
    <dbReference type="NCBI Taxonomy" id="2546095"/>
    <lineage>
        <taxon>Bacteria</taxon>
        <taxon>Pseudomonadati</taxon>
        <taxon>Pseudomonadota</taxon>
        <taxon>Gammaproteobacteria</taxon>
        <taxon>Oceanospirillales</taxon>
        <taxon>Halomonadaceae</taxon>
        <taxon>Halomonas</taxon>
    </lineage>
</organism>
<name>A0ABY2D1L0_9GAMM</name>
<sequence length="76" mass="8751">TVTLSKKTEGIAWGALYWQYFEDLDKITSAKTPLQLSKKLFLKKNTDKGEELNEITETTHLKLGDLVRVRIELKVD</sequence>
<evidence type="ECO:0000313" key="1">
    <source>
        <dbReference type="EMBL" id="TDA74022.1"/>
    </source>
</evidence>
<gene>
    <name evidence="1" type="ORF">E0702_18370</name>
</gene>
<proteinExistence type="predicted"/>
<keyword evidence="2" id="KW-1185">Reference proteome</keyword>
<accession>A0ABY2D1L0</accession>
<feature type="non-terminal residue" evidence="1">
    <location>
        <position position="76"/>
    </location>
</feature>
<comment type="caution">
    <text evidence="1">The sequence shown here is derived from an EMBL/GenBank/DDBJ whole genome shotgun (WGS) entry which is preliminary data.</text>
</comment>
<dbReference type="EMBL" id="SLTR01000736">
    <property type="protein sequence ID" value="TDA74022.1"/>
    <property type="molecule type" value="Genomic_DNA"/>
</dbReference>